<dbReference type="AlphaFoldDB" id="A0A6I9QF15"/>
<protein>
    <recommendedName>
        <fullName evidence="2">ACT domain-containing protein ACR</fullName>
    </recommendedName>
    <alternativeName>
        <fullName evidence="2">Protein ACT DOMAIN REPEATS</fullName>
    </alternativeName>
</protein>
<gene>
    <name evidence="4" type="primary">LOC105034226</name>
</gene>
<dbReference type="GO" id="GO:0016597">
    <property type="term" value="F:amino acid binding"/>
    <property type="evidence" value="ECO:0007669"/>
    <property type="project" value="UniProtKB-UniRule"/>
</dbReference>
<dbReference type="Proteomes" id="UP000504607">
    <property type="component" value="Unplaced"/>
</dbReference>
<dbReference type="RefSeq" id="XP_010907585.1">
    <property type="nucleotide sequence ID" value="XM_010909283.2"/>
</dbReference>
<proteinExistence type="predicted"/>
<dbReference type="InterPro" id="IPR040217">
    <property type="entry name" value="ACR1-12"/>
</dbReference>
<dbReference type="PANTHER" id="PTHR31096">
    <property type="entry name" value="ACT DOMAIN-CONTAINING PROTEIN ACR4-RELATED"/>
    <property type="match status" value="1"/>
</dbReference>
<sequence length="302" mass="34045">MAMAMARASLLPSSSLLFPFHLALHQPYRVPKLGFLPHPPCRLEIANSPSSSMDPMLCSRRGFFGTTRGNGSRNFYHPAHVMKFSFKALEDDMDSDVLIFLMDRDSNIELTIVHLSFGDHLWTLIELLEALGRLGWDVIKGTVTSEEASSLQTKVLIAQPNHINQQLQGHKVEDHDVLEETGWFIYNSLLQYHPEFIHIMEELDLGEDVTVEYPRKKLGADVSVHVKDDGPRRSLLTIETAVHPGLLLGIIKNLFRLNVNVELAEFYNYESVAKGKFHVSCNGAALDDFQTLDLIHSLESLL</sequence>
<dbReference type="OrthoDB" id="10435737at2759"/>
<reference evidence="4" key="1">
    <citation type="submission" date="2025-08" db="UniProtKB">
        <authorList>
            <consortium name="RefSeq"/>
        </authorList>
    </citation>
    <scope>IDENTIFICATION</scope>
</reference>
<evidence type="ECO:0000313" key="4">
    <source>
        <dbReference type="RefSeq" id="XP_010907585.1"/>
    </source>
</evidence>
<dbReference type="GO" id="GO:0009570">
    <property type="term" value="C:chloroplast stroma"/>
    <property type="evidence" value="ECO:0007669"/>
    <property type="project" value="TreeGrafter"/>
</dbReference>
<comment type="function">
    <text evidence="2">Binds amino acids.</text>
</comment>
<name>A0A6I9QF15_ELAGV</name>
<dbReference type="GO" id="GO:0009535">
    <property type="term" value="C:chloroplast thylakoid membrane"/>
    <property type="evidence" value="ECO:0007669"/>
    <property type="project" value="TreeGrafter"/>
</dbReference>
<keyword evidence="3" id="KW-1185">Reference proteome</keyword>
<accession>A0A6I9QF15</accession>
<dbReference type="GeneID" id="105034226"/>
<evidence type="ECO:0000256" key="2">
    <source>
        <dbReference type="RuleBase" id="RU369043"/>
    </source>
</evidence>
<dbReference type="PANTHER" id="PTHR31096:SF60">
    <property type="entry name" value="ACT DOMAIN-CONTAINING PROTEIN ACR12"/>
    <property type="match status" value="1"/>
</dbReference>
<evidence type="ECO:0000256" key="1">
    <source>
        <dbReference type="ARBA" id="ARBA00022737"/>
    </source>
</evidence>
<keyword evidence="1 2" id="KW-0677">Repeat</keyword>
<evidence type="ECO:0000313" key="3">
    <source>
        <dbReference type="Proteomes" id="UP000504607"/>
    </source>
</evidence>
<dbReference type="InParanoid" id="A0A6I9QF15"/>
<organism evidence="3 4">
    <name type="scientific">Elaeis guineensis var. tenera</name>
    <name type="common">Oil palm</name>
    <dbReference type="NCBI Taxonomy" id="51953"/>
    <lineage>
        <taxon>Eukaryota</taxon>
        <taxon>Viridiplantae</taxon>
        <taxon>Streptophyta</taxon>
        <taxon>Embryophyta</taxon>
        <taxon>Tracheophyta</taxon>
        <taxon>Spermatophyta</taxon>
        <taxon>Magnoliopsida</taxon>
        <taxon>Liliopsida</taxon>
        <taxon>Arecaceae</taxon>
        <taxon>Arecoideae</taxon>
        <taxon>Cocoseae</taxon>
        <taxon>Elaeidinae</taxon>
        <taxon>Elaeis</taxon>
    </lineage>
</organism>
<dbReference type="KEGG" id="egu:105034226"/>